<evidence type="ECO:0000313" key="2">
    <source>
        <dbReference type="EMBL" id="EKE32678.1"/>
    </source>
</evidence>
<dbReference type="KEGG" id="sje:AAV35_006505"/>
<gene>
    <name evidence="1" type="ORF">AAV35_006505</name>
    <name evidence="2" type="ORF">MJ3_01932</name>
</gene>
<dbReference type="Pfam" id="PF19807">
    <property type="entry name" value="DUF6290"/>
    <property type="match status" value="1"/>
</dbReference>
<reference evidence="4" key="2">
    <citation type="submission" date="2015-06" db="EMBL/GenBank/DDBJ databases">
        <title>Salimicrobium jeotgali MJ3, isolated from Myulchi jeot, a traditional Korean fermented seafood.</title>
        <authorList>
            <person name="Kim K.H."/>
            <person name="Jeon C.O."/>
            <person name="Jin H.M."/>
        </authorList>
    </citation>
    <scope>NUCLEOTIDE SEQUENCE [LARGE SCALE GENOMIC DNA]</scope>
    <source>
        <strain evidence="4">MJ3</strain>
    </source>
</reference>
<dbReference type="Proteomes" id="UP000092654">
    <property type="component" value="Chromosome"/>
</dbReference>
<evidence type="ECO:0000313" key="3">
    <source>
        <dbReference type="Proteomes" id="UP000011746"/>
    </source>
</evidence>
<evidence type="ECO:0000313" key="1">
    <source>
        <dbReference type="EMBL" id="AKG04472.1"/>
    </source>
</evidence>
<protein>
    <submittedName>
        <fullName evidence="2">Uncharacterized protein</fullName>
    </submittedName>
</protein>
<proteinExistence type="predicted"/>
<dbReference type="AlphaFoldDB" id="K2GCG5"/>
<keyword evidence="3" id="KW-1185">Reference proteome</keyword>
<reference evidence="2 3" key="1">
    <citation type="journal article" date="2012" name="J. Bacteriol.">
        <title>Draft Genome Sequence of Salimicrobium sp. Strain MJ3, Isolated from Myulchi-Jeot, Korean Fermented Seafood.</title>
        <authorList>
            <person name="Lee S.H."/>
            <person name="Jung J.Y."/>
            <person name="Jeon C.O."/>
        </authorList>
    </citation>
    <scope>NUCLEOTIDE SEQUENCE [LARGE SCALE GENOMIC DNA]</scope>
    <source>
        <strain evidence="2 3">MJ3</strain>
    </source>
</reference>
<sequence>MKTITIRLNKNESQTFEEYAELNNVPLSTLFKKTLEEKMEDEFDMSMITEYEKNTPPATYTHDELKDDLGL</sequence>
<dbReference type="OrthoDB" id="1691100at2"/>
<organism evidence="2 3">
    <name type="scientific">Salimicrobium jeotgali</name>
    <dbReference type="NCBI Taxonomy" id="1230341"/>
    <lineage>
        <taxon>Bacteria</taxon>
        <taxon>Bacillati</taxon>
        <taxon>Bacillota</taxon>
        <taxon>Bacilli</taxon>
        <taxon>Bacillales</taxon>
        <taxon>Bacillaceae</taxon>
        <taxon>Salimicrobium</taxon>
    </lineage>
</organism>
<dbReference type="RefSeq" id="WP_008587661.1">
    <property type="nucleotide sequence ID" value="NZ_AMPQ01000002.1"/>
</dbReference>
<dbReference type="EMBL" id="CP011361">
    <property type="protein sequence ID" value="AKG04472.1"/>
    <property type="molecule type" value="Genomic_DNA"/>
</dbReference>
<evidence type="ECO:0000313" key="4">
    <source>
        <dbReference type="Proteomes" id="UP000092654"/>
    </source>
</evidence>
<reference evidence="1" key="3">
    <citation type="submission" date="2016-11" db="EMBL/GenBank/DDBJ databases">
        <title>Salimicrobium jeotgali MJ3, isolated from Myulchi jeot, a traditional Korean fermented seafood.</title>
        <authorList>
            <person name="Kim K.H."/>
            <person name="Jeon C.O."/>
            <person name="Jin H.M."/>
        </authorList>
    </citation>
    <scope>NUCLEOTIDE SEQUENCE</scope>
    <source>
        <strain evidence="1">MJ3</strain>
    </source>
</reference>
<dbReference type="InterPro" id="IPR046257">
    <property type="entry name" value="DUF6290"/>
</dbReference>
<name>K2GCG5_9BACI</name>
<accession>K2GCG5</accession>
<dbReference type="EMBL" id="AMPQ01000002">
    <property type="protein sequence ID" value="EKE32678.1"/>
    <property type="molecule type" value="Genomic_DNA"/>
</dbReference>
<dbReference type="NCBIfam" id="NF046040">
    <property type="entry name" value="RelB_antitoxin"/>
    <property type="match status" value="1"/>
</dbReference>
<dbReference type="STRING" id="1230341.AAV35_006505"/>
<dbReference type="Proteomes" id="UP000011746">
    <property type="component" value="Unassembled WGS sequence"/>
</dbReference>